<evidence type="ECO:0000259" key="1">
    <source>
        <dbReference type="Pfam" id="PF13952"/>
    </source>
</evidence>
<dbReference type="Pfam" id="PF13952">
    <property type="entry name" value="DUF4216"/>
    <property type="match status" value="1"/>
</dbReference>
<dbReference type="InterPro" id="IPR023214">
    <property type="entry name" value="HAD_sf"/>
</dbReference>
<organism evidence="3 4">
    <name type="scientific">Gossypium arboreum</name>
    <name type="common">Tree cotton</name>
    <name type="synonym">Gossypium nanking</name>
    <dbReference type="NCBI Taxonomy" id="29729"/>
    <lineage>
        <taxon>Eukaryota</taxon>
        <taxon>Viridiplantae</taxon>
        <taxon>Streptophyta</taxon>
        <taxon>Embryophyta</taxon>
        <taxon>Tracheophyta</taxon>
        <taxon>Spermatophyta</taxon>
        <taxon>Magnoliopsida</taxon>
        <taxon>eudicotyledons</taxon>
        <taxon>Gunneridae</taxon>
        <taxon>Pentapetalae</taxon>
        <taxon>rosids</taxon>
        <taxon>malvids</taxon>
        <taxon>Malvales</taxon>
        <taxon>Malvaceae</taxon>
        <taxon>Malvoideae</taxon>
        <taxon>Gossypium</taxon>
    </lineage>
</organism>
<gene>
    <name evidence="3" type="ORF">PVK06_029622</name>
</gene>
<evidence type="ECO:0000313" key="3">
    <source>
        <dbReference type="EMBL" id="KAK5814170.1"/>
    </source>
</evidence>
<dbReference type="PANTHER" id="PTHR48258">
    <property type="entry name" value="DUF4218 DOMAIN-CONTAINING PROTEIN-RELATED"/>
    <property type="match status" value="1"/>
</dbReference>
<comment type="caution">
    <text evidence="3">The sequence shown here is derived from an EMBL/GenBank/DDBJ whole genome shotgun (WGS) entry which is preliminary data.</text>
</comment>
<proteinExistence type="predicted"/>
<dbReference type="Gene3D" id="3.40.50.1000">
    <property type="entry name" value="HAD superfamily/HAD-like"/>
    <property type="match status" value="1"/>
</dbReference>
<feature type="domain" description="DUF4216" evidence="1">
    <location>
        <begin position="503"/>
        <end position="577"/>
    </location>
</feature>
<dbReference type="Pfam" id="PF02358">
    <property type="entry name" value="Trehalose_PPase"/>
    <property type="match status" value="1"/>
</dbReference>
<keyword evidence="4" id="KW-1185">Reference proteome</keyword>
<dbReference type="InterPro" id="IPR025312">
    <property type="entry name" value="DUF4216"/>
</dbReference>
<name>A0ABR0P748_GOSAR</name>
<dbReference type="Pfam" id="PF13960">
    <property type="entry name" value="DUF4218"/>
    <property type="match status" value="1"/>
</dbReference>
<dbReference type="EMBL" id="JARKNE010000008">
    <property type="protein sequence ID" value="KAK5814170.1"/>
    <property type="molecule type" value="Genomic_DNA"/>
</dbReference>
<dbReference type="InterPro" id="IPR025452">
    <property type="entry name" value="DUF4218"/>
</dbReference>
<dbReference type="PANTHER" id="PTHR48258:SF3">
    <property type="entry name" value="FK506-BINDING PROTEIN 4-LIKE ISOFORM X1"/>
    <property type="match status" value="1"/>
</dbReference>
<protein>
    <recommendedName>
        <fullName evidence="5">Trehalose-phosphatase</fullName>
    </recommendedName>
</protein>
<dbReference type="SUPFAM" id="SSF56784">
    <property type="entry name" value="HAD-like"/>
    <property type="match status" value="1"/>
</dbReference>
<dbReference type="Proteomes" id="UP001358586">
    <property type="component" value="Chromosome 8"/>
</dbReference>
<evidence type="ECO:0000259" key="2">
    <source>
        <dbReference type="Pfam" id="PF13960"/>
    </source>
</evidence>
<evidence type="ECO:0000313" key="4">
    <source>
        <dbReference type="Proteomes" id="UP001358586"/>
    </source>
</evidence>
<dbReference type="InterPro" id="IPR003337">
    <property type="entry name" value="Trehalose_PPase"/>
</dbReference>
<reference evidence="3 4" key="1">
    <citation type="submission" date="2023-03" db="EMBL/GenBank/DDBJ databases">
        <title>WGS of Gossypium arboreum.</title>
        <authorList>
            <person name="Yu D."/>
        </authorList>
    </citation>
    <scope>NUCLEOTIDE SEQUENCE [LARGE SCALE GENOMIC DNA]</scope>
    <source>
        <tissue evidence="3">Leaf</tissue>
    </source>
</reference>
<feature type="domain" description="DUF4218" evidence="2">
    <location>
        <begin position="259"/>
        <end position="371"/>
    </location>
</feature>
<evidence type="ECO:0008006" key="5">
    <source>
        <dbReference type="Google" id="ProtNLM"/>
    </source>
</evidence>
<dbReference type="InterPro" id="IPR036412">
    <property type="entry name" value="HAD-like_sf"/>
</dbReference>
<accession>A0ABR0P748</accession>
<sequence length="905" mass="103976">MAHRLWLSAEHPFRKQSREFDGIIEFGVAPTPRSGEDILREVEGVNFIYRKGRKRDREELDEGSAELDVDEGCDLFNNFEKLVVEGDEANLINQDETLWKKRSIFFDLPYWRYNLLRHNLDVMHIEKNVCDNVVGTLLNLSRGGKDNIKACNDLQDIGIQSDLHPKIRNRKEYIPQACYTLASKERDIFLSILKNLKVPDGYASNISRCVNLKEHKLSNLKSHDGHILMQDLLPICLRGVIEKKVLSVITNLSDFLKRLCTKSLDPQEVDQLQIQVVLTLCEMEKIFPPSFFTIMIHLIIHLPTEAKLGGPVQYRWMYPIERYLMGLKALVRNRAYPEGSIAEGYIVSEYLTFCSRYFSDVKTIFSRPPRNDGNIQKRHIFSSEGLPIGTMNTKILDMRFLAQANRYVLLHSDKLTPYRQEFLETEQAVYGGIQISKRTEDKWLVEKFSTWLAKQIPKMEVEQVDADVIALARGLHKHRMTQNSGVMVFADGRNYYGKCIEIIELNYYERFWVIMLRYDWVNIKSPRSMKKDANGFIMVKFSELIHTGNRDSDDPYILASQAKQVFYVEDGKNERWLHVIRIKPRDLFNLSVETPVEDDEYPHWLDAMKSSSPRHTSTRDYNHEIVSADTDVAYRTWMAKYPSALSSFEQITNFAKGKRIALFLDFDGTLSPIVDNPDFAFMSTNMRATVAKVAKYFPIAIISGRSRDKVYDFVGLTDLYYARSHGMDIMGPIRKSFDDPPNCIRSTDKQVWGFKSLNLFILCDSAFSLKLYLNLVFNSLVNSTKEIKGAKFENNKFCVSVHYRNVDEKNWKTVAECVHDVIRNYHCLGLSHGRKVLEVRHVIDWDKGKALTFLLESLGSSTLGSAAIDSQSTGDGTPTQSAEEVPATPAGTSIAFSLIIYLLLN</sequence>